<dbReference type="CDD" id="cd00157">
    <property type="entry name" value="Rho"/>
    <property type="match status" value="1"/>
</dbReference>
<keyword evidence="1" id="KW-0547">Nucleotide-binding</keyword>
<keyword evidence="4" id="KW-0132">Cell division</keyword>
<dbReference type="PANTHER" id="PTHR24072">
    <property type="entry name" value="RHO FAMILY GTPASE"/>
    <property type="match status" value="1"/>
</dbReference>
<dbReference type="SMART" id="SM00173">
    <property type="entry name" value="RAS"/>
    <property type="match status" value="1"/>
</dbReference>
<gene>
    <name evidence="4" type="ORF">BLNAU_19143</name>
</gene>
<accession>A0ABQ9X5K6</accession>
<dbReference type="SMART" id="SM00174">
    <property type="entry name" value="RHO"/>
    <property type="match status" value="1"/>
</dbReference>
<dbReference type="EC" id="3.6.5.2" evidence="4"/>
<dbReference type="SUPFAM" id="SSF52540">
    <property type="entry name" value="P-loop containing nucleoside triphosphate hydrolases"/>
    <property type="match status" value="1"/>
</dbReference>
<dbReference type="PROSITE" id="PS51421">
    <property type="entry name" value="RAS"/>
    <property type="match status" value="1"/>
</dbReference>
<dbReference type="InterPro" id="IPR027417">
    <property type="entry name" value="P-loop_NTPase"/>
</dbReference>
<dbReference type="InterPro" id="IPR001806">
    <property type="entry name" value="Small_GTPase"/>
</dbReference>
<comment type="caution">
    <text evidence="4">The sequence shown here is derived from an EMBL/GenBank/DDBJ whole genome shotgun (WGS) entry which is preliminary data.</text>
</comment>
<keyword evidence="2" id="KW-0342">GTP-binding</keyword>
<dbReference type="PROSITE" id="PS51419">
    <property type="entry name" value="RAB"/>
    <property type="match status" value="1"/>
</dbReference>
<organism evidence="4 5">
    <name type="scientific">Blattamonas nauphoetae</name>
    <dbReference type="NCBI Taxonomy" id="2049346"/>
    <lineage>
        <taxon>Eukaryota</taxon>
        <taxon>Metamonada</taxon>
        <taxon>Preaxostyla</taxon>
        <taxon>Oxymonadida</taxon>
        <taxon>Blattamonas</taxon>
    </lineage>
</organism>
<sequence length="237" mass="26413">MSRSGAQSGNSIVTVCSYLCLPHSLLLPFFSIIAFLPTRNSFHFQEAKVSVIGDGAVGKTCLILSYTQNSFSDTSVSTVFDNYESLQVVDGKKVKLQLWDTAGQEDYDRLRSLSFSETDVFLLLFSIINEQSFKNIESRYFPDICTYTHDTPVVLVGTKSDYRANPPDGTTLVSKEQAEELVERLKLYKYVECSAKTKENLSDVFDTVAKAALERALTKRRSGRGSDDDGNSNCEVM</sequence>
<dbReference type="InterPro" id="IPR003578">
    <property type="entry name" value="Small_GTPase_Rho"/>
</dbReference>
<proteinExistence type="predicted"/>
<dbReference type="Gene3D" id="3.40.50.300">
    <property type="entry name" value="P-loop containing nucleotide triphosphate hydrolases"/>
    <property type="match status" value="1"/>
</dbReference>
<dbReference type="EMBL" id="JARBJD010000243">
    <property type="protein sequence ID" value="KAK2945926.1"/>
    <property type="molecule type" value="Genomic_DNA"/>
</dbReference>
<dbReference type="GO" id="GO:0003925">
    <property type="term" value="F:G protein activity"/>
    <property type="evidence" value="ECO:0007669"/>
    <property type="project" value="UniProtKB-EC"/>
</dbReference>
<dbReference type="InterPro" id="IPR005225">
    <property type="entry name" value="Small_GTP-bd"/>
</dbReference>
<keyword evidence="3" id="KW-1133">Transmembrane helix</keyword>
<keyword evidence="4" id="KW-0131">Cell cycle</keyword>
<evidence type="ECO:0000256" key="3">
    <source>
        <dbReference type="SAM" id="Phobius"/>
    </source>
</evidence>
<keyword evidence="3" id="KW-0812">Transmembrane</keyword>
<dbReference type="SMART" id="SM00175">
    <property type="entry name" value="RAB"/>
    <property type="match status" value="1"/>
</dbReference>
<dbReference type="GO" id="GO:0051301">
    <property type="term" value="P:cell division"/>
    <property type="evidence" value="ECO:0007669"/>
    <property type="project" value="UniProtKB-KW"/>
</dbReference>
<reference evidence="4 5" key="1">
    <citation type="journal article" date="2022" name="bioRxiv">
        <title>Genomics of Preaxostyla Flagellates Illuminates Evolutionary Transitions and the Path Towards Mitochondrial Loss.</title>
        <authorList>
            <person name="Novak L.V.F."/>
            <person name="Treitli S.C."/>
            <person name="Pyrih J."/>
            <person name="Halakuc P."/>
            <person name="Pipaliya S.V."/>
            <person name="Vacek V."/>
            <person name="Brzon O."/>
            <person name="Soukal P."/>
            <person name="Eme L."/>
            <person name="Dacks J.B."/>
            <person name="Karnkowska A."/>
            <person name="Elias M."/>
            <person name="Hampl V."/>
        </authorList>
    </citation>
    <scope>NUCLEOTIDE SEQUENCE [LARGE SCALE GENOMIC DNA]</scope>
    <source>
        <strain evidence="4">NAU3</strain>
        <tissue evidence="4">Gut</tissue>
    </source>
</reference>
<protein>
    <submittedName>
        <fullName evidence="4">Cell division control protein 42 like protein</fullName>
        <ecNumber evidence="4">3.6.5.2</ecNumber>
    </submittedName>
</protein>
<keyword evidence="5" id="KW-1185">Reference proteome</keyword>
<dbReference type="NCBIfam" id="TIGR00231">
    <property type="entry name" value="small_GTP"/>
    <property type="match status" value="1"/>
</dbReference>
<dbReference type="Proteomes" id="UP001281761">
    <property type="component" value="Unassembled WGS sequence"/>
</dbReference>
<feature type="transmembrane region" description="Helical" evidence="3">
    <location>
        <begin position="12"/>
        <end position="36"/>
    </location>
</feature>
<keyword evidence="4" id="KW-0378">Hydrolase</keyword>
<evidence type="ECO:0000313" key="4">
    <source>
        <dbReference type="EMBL" id="KAK2945926.1"/>
    </source>
</evidence>
<evidence type="ECO:0000256" key="1">
    <source>
        <dbReference type="ARBA" id="ARBA00022741"/>
    </source>
</evidence>
<evidence type="ECO:0000256" key="2">
    <source>
        <dbReference type="ARBA" id="ARBA00023134"/>
    </source>
</evidence>
<name>A0ABQ9X5K6_9EUKA</name>
<dbReference type="Pfam" id="PF00071">
    <property type="entry name" value="Ras"/>
    <property type="match status" value="1"/>
</dbReference>
<keyword evidence="3" id="KW-0472">Membrane</keyword>
<dbReference type="PRINTS" id="PR00449">
    <property type="entry name" value="RASTRNSFRMNG"/>
</dbReference>
<dbReference type="PROSITE" id="PS51420">
    <property type="entry name" value="RHO"/>
    <property type="match status" value="1"/>
</dbReference>
<evidence type="ECO:0000313" key="5">
    <source>
        <dbReference type="Proteomes" id="UP001281761"/>
    </source>
</evidence>